<feature type="region of interest" description="Disordered" evidence="5">
    <location>
        <begin position="1"/>
        <end position="33"/>
    </location>
</feature>
<evidence type="ECO:0000256" key="5">
    <source>
        <dbReference type="SAM" id="MobiDB-lite"/>
    </source>
</evidence>
<feature type="compositionally biased region" description="Low complexity" evidence="5">
    <location>
        <begin position="12"/>
        <end position="25"/>
    </location>
</feature>
<dbReference type="EMBL" id="HBFP01009325">
    <property type="protein sequence ID" value="CAD8822287.1"/>
    <property type="molecule type" value="Transcribed_RNA"/>
</dbReference>
<dbReference type="AlphaFoldDB" id="A0A7S1ET83"/>
<protein>
    <recommendedName>
        <fullName evidence="7">RING-type domain-containing protein</fullName>
    </recommendedName>
</protein>
<organism evidence="8">
    <name type="scientific">Timspurckia oligopyrenoides</name>
    <dbReference type="NCBI Taxonomy" id="708627"/>
    <lineage>
        <taxon>Eukaryota</taxon>
        <taxon>Rhodophyta</taxon>
        <taxon>Bangiophyceae</taxon>
        <taxon>Porphyridiales</taxon>
        <taxon>Porphyridiaceae</taxon>
        <taxon>Timspurckia</taxon>
    </lineage>
</organism>
<dbReference type="Gene3D" id="3.30.40.10">
    <property type="entry name" value="Zinc/RING finger domain, C3HC4 (zinc finger)"/>
    <property type="match status" value="1"/>
</dbReference>
<keyword evidence="1" id="KW-0479">Metal-binding</keyword>
<dbReference type="InterPro" id="IPR051834">
    <property type="entry name" value="RING_finger_E3_ligase"/>
</dbReference>
<proteinExistence type="predicted"/>
<evidence type="ECO:0000256" key="6">
    <source>
        <dbReference type="SAM" id="Phobius"/>
    </source>
</evidence>
<dbReference type="PROSITE" id="PS50089">
    <property type="entry name" value="ZF_RING_2"/>
    <property type="match status" value="1"/>
</dbReference>
<reference evidence="8" key="1">
    <citation type="submission" date="2021-01" db="EMBL/GenBank/DDBJ databases">
        <authorList>
            <person name="Corre E."/>
            <person name="Pelletier E."/>
            <person name="Niang G."/>
            <person name="Scheremetjew M."/>
            <person name="Finn R."/>
            <person name="Kale V."/>
            <person name="Holt S."/>
            <person name="Cochrane G."/>
            <person name="Meng A."/>
            <person name="Brown T."/>
            <person name="Cohen L."/>
        </authorList>
    </citation>
    <scope>NUCLEOTIDE SEQUENCE</scope>
    <source>
        <strain evidence="8">CCMP3278</strain>
    </source>
</reference>
<keyword evidence="6" id="KW-0472">Membrane</keyword>
<keyword evidence="6" id="KW-1133">Transmembrane helix</keyword>
<keyword evidence="3" id="KW-0862">Zinc</keyword>
<gene>
    <name evidence="8" type="ORF">TOLI1172_LOCUS6683</name>
</gene>
<dbReference type="GO" id="GO:0005634">
    <property type="term" value="C:nucleus"/>
    <property type="evidence" value="ECO:0007669"/>
    <property type="project" value="TreeGrafter"/>
</dbReference>
<keyword evidence="6" id="KW-0812">Transmembrane</keyword>
<evidence type="ECO:0000259" key="7">
    <source>
        <dbReference type="PROSITE" id="PS50089"/>
    </source>
</evidence>
<dbReference type="PANTHER" id="PTHR45931">
    <property type="entry name" value="SI:CH211-59O9.10"/>
    <property type="match status" value="1"/>
</dbReference>
<dbReference type="GO" id="GO:0008270">
    <property type="term" value="F:zinc ion binding"/>
    <property type="evidence" value="ECO:0007669"/>
    <property type="project" value="UniProtKB-KW"/>
</dbReference>
<dbReference type="CDD" id="cd16454">
    <property type="entry name" value="RING-H2_PA-TM-RING"/>
    <property type="match status" value="1"/>
</dbReference>
<dbReference type="SMART" id="SM00184">
    <property type="entry name" value="RING"/>
    <property type="match status" value="1"/>
</dbReference>
<feature type="transmembrane region" description="Helical" evidence="6">
    <location>
        <begin position="76"/>
        <end position="100"/>
    </location>
</feature>
<sequence>MSEGVDSSRDLSVSGSGENGSSGSVGARGNSSGEEHLPSIWTRLRWAAMAIGIGGGIWGTFAWLRKQSLSLLRTHPRGGTVLVVAACGGSVLLLVLLRFVTVKLLSSFENRQRFSRSNNSRRSNSRSSSERQAYVRASIRLMTLNRDFTDADYEALLELDNHSQDLTQFLEGAPQSVIDCLPSYPFKENPTKDSAGRSSSIESLMERCSICLEEYNHGEILRILPCFHQYHKDCIDVALSNRASCPICKLSIQDEIQSTYNAISALS</sequence>
<evidence type="ECO:0000256" key="1">
    <source>
        <dbReference type="ARBA" id="ARBA00022723"/>
    </source>
</evidence>
<dbReference type="Pfam" id="PF13639">
    <property type="entry name" value="zf-RING_2"/>
    <property type="match status" value="1"/>
</dbReference>
<accession>A0A7S1ET83</accession>
<dbReference type="PANTHER" id="PTHR45931:SF3">
    <property type="entry name" value="RING ZINC FINGER-CONTAINING PROTEIN"/>
    <property type="match status" value="1"/>
</dbReference>
<dbReference type="InterPro" id="IPR013083">
    <property type="entry name" value="Znf_RING/FYVE/PHD"/>
</dbReference>
<evidence type="ECO:0000313" key="8">
    <source>
        <dbReference type="EMBL" id="CAD8822287.1"/>
    </source>
</evidence>
<evidence type="ECO:0000256" key="2">
    <source>
        <dbReference type="ARBA" id="ARBA00022771"/>
    </source>
</evidence>
<name>A0A7S1ET83_9RHOD</name>
<evidence type="ECO:0000256" key="3">
    <source>
        <dbReference type="ARBA" id="ARBA00022833"/>
    </source>
</evidence>
<feature type="domain" description="RING-type" evidence="7">
    <location>
        <begin position="208"/>
        <end position="249"/>
    </location>
</feature>
<dbReference type="SUPFAM" id="SSF57850">
    <property type="entry name" value="RING/U-box"/>
    <property type="match status" value="1"/>
</dbReference>
<keyword evidence="2 4" id="KW-0863">Zinc-finger</keyword>
<feature type="transmembrane region" description="Helical" evidence="6">
    <location>
        <begin position="46"/>
        <end position="64"/>
    </location>
</feature>
<dbReference type="GO" id="GO:0061630">
    <property type="term" value="F:ubiquitin protein ligase activity"/>
    <property type="evidence" value="ECO:0007669"/>
    <property type="project" value="TreeGrafter"/>
</dbReference>
<dbReference type="InterPro" id="IPR001841">
    <property type="entry name" value="Znf_RING"/>
</dbReference>
<evidence type="ECO:0000256" key="4">
    <source>
        <dbReference type="PROSITE-ProRule" id="PRU00175"/>
    </source>
</evidence>
<dbReference type="GO" id="GO:0006511">
    <property type="term" value="P:ubiquitin-dependent protein catabolic process"/>
    <property type="evidence" value="ECO:0007669"/>
    <property type="project" value="TreeGrafter"/>
</dbReference>